<dbReference type="Pfam" id="PF00058">
    <property type="entry name" value="Ldl_recept_b"/>
    <property type="match status" value="1"/>
</dbReference>
<comment type="caution">
    <text evidence="2">Lacks conserved residue(s) required for the propagation of feature annotation.</text>
</comment>
<dbReference type="Proteomes" id="UP000596742">
    <property type="component" value="Unassembled WGS sequence"/>
</dbReference>
<keyword evidence="7" id="KW-0449">Lipoprotein</keyword>
<comment type="caution">
    <text evidence="7">The sequence shown here is derived from an EMBL/GenBank/DDBJ whole genome shotgun (WGS) entry which is preliminary data.</text>
</comment>
<accession>A0A8B6GDJ8</accession>
<keyword evidence="2" id="KW-0768">Sushi</keyword>
<feature type="repeat" description="LDL-receptor class B" evidence="3">
    <location>
        <begin position="834"/>
        <end position="876"/>
    </location>
</feature>
<organism evidence="7 8">
    <name type="scientific">Mytilus galloprovincialis</name>
    <name type="common">Mediterranean mussel</name>
    <dbReference type="NCBI Taxonomy" id="29158"/>
    <lineage>
        <taxon>Eukaryota</taxon>
        <taxon>Metazoa</taxon>
        <taxon>Spiralia</taxon>
        <taxon>Lophotrochozoa</taxon>
        <taxon>Mollusca</taxon>
        <taxon>Bivalvia</taxon>
        <taxon>Autobranchia</taxon>
        <taxon>Pteriomorphia</taxon>
        <taxon>Mytilida</taxon>
        <taxon>Mytiloidea</taxon>
        <taxon>Mytilidae</taxon>
        <taxon>Mytilinae</taxon>
        <taxon>Mytilus</taxon>
    </lineage>
</organism>
<dbReference type="OrthoDB" id="5958943at2759"/>
<dbReference type="Pfam" id="PF00084">
    <property type="entry name" value="Sushi"/>
    <property type="match status" value="2"/>
</dbReference>
<proteinExistence type="predicted"/>
<keyword evidence="5" id="KW-0812">Transmembrane</keyword>
<dbReference type="SMART" id="SM00032">
    <property type="entry name" value="CCP"/>
    <property type="match status" value="4"/>
</dbReference>
<sequence length="1402" mass="155170">MLPDSFSSNEKGLIVSTFPNWMHYGQLNVYHGDPSSFVTEQTVGLSRHDIDYDAQVTSIAANTEHDSVLFVDAKTNTLYNFDNFNLYMNQTSQQFTAMHTGISATTSQIAYDWLSKNVYWTDGFYKWIATHPVMKKEDMSLYKVLVTKHLTKPEGIAVDPYKRYLFWSDVIGVTSKIERSNLAGDEDSRVVIVQSDSPVWISSLAVDTATQTLYWADIGRQTIETIDYDGTKTSRKVLAKLLGSAFIAISLAKDVICGSNYKDLSVRCYDKITGNNTWFTTYYYKEPWAVAVYDKDMQTKATHPCQNKNCAHICINIDQSNAKCMCKEGFKLKSDGLSCESEHGFLFGKAIIMANSTDACMYDAHISTNAKPTSDCFLTNMSGLMYFAVDSHERQFYYIDEVSMSVKQVDMISNIEKVVYTGSTAMSGFAFDWTTKNLFWTDYRGGKIIVHSVLTSATADLVTLLDSPSYITVDPHMKKMYWITGYGYTATLEEGNLDGSGLKTVLAKGEISYPESLFWDVAAQKLYWINNGDLVSMKPDGSEPKYHAYVGYATHIAIYQDYTLWTTGDDTLEIAHLDSYYPDTTVYAEDLSMIKGLGVYDVDMQPMEINNCSNYNGGCQHICQPTATGMQCYCNFGYQLQADGKTCSSTPFEDSFALIPDVTHDKIYQVSLSNGELRALDIPDIDVPVSIIYDKPTKKLYWTNAIKTEIRSSPLKAAVSEILYDTWSTLPVGLAFDYSSGLLYFTTEYYWDPSFIGCIHPHVGKVHKIISNLDLPKNIALYPSKGILFWTDISTDPTRNSYIGSAFMDGTGMKKIVDTNVNSPNGIVIDYTADRVYWADADLSTISSCRLDGTDRRLVIEEPGAMLVGVDISPPYLYYVGRNKQSISKFDVKMNTKIQFMNDIHAMGRIESIRVYPEQAQPENAQCKKDNGECALFCLPTATGRTCACEDGETLNADGKTCTGHITCTLKVPNAILEDRCVGHATGSCNFTCAAGYEKTVETLDCDEKGNWNHHINTACQSLTGTCRAFIPYGHVTPSCNRKIGTTCSYVCNAGYVPKDKDLTILCTASGAWDKPLGDLCVASATYCPTTIKNGKLDSTCPRSSGSQCDFTCQQGYTKNADITALVCLGSGQWNIQGELCKPESTVRCSSTIQNGAFANPCSFRVKTSCPYVCDTGFDKNPLVDRVMCMDTGSWNFNLLSLCKPAMSSCEKTFMHGHFLEPCSGKHDSKCGYVCDNGYIQQPIVQHVICNDGKWAVDRNSLCIEQTGNVISPQKQVSEGASSGAVVGAVIAAVVVTVIVVLVIVFFIFKKRTPAGQYVSNNTNLKFKRFDDTNVPVEQGGITGFSNPIANQPDYGNFSHLRDEGYVTTEINPTYEGADPKDVNLDVAKSPSTNGVRTNSEA</sequence>
<dbReference type="PROSITE" id="PS51120">
    <property type="entry name" value="LDLRB"/>
    <property type="match status" value="2"/>
</dbReference>
<dbReference type="InterPro" id="IPR011042">
    <property type="entry name" value="6-blade_b-propeller_TolB-like"/>
</dbReference>
<feature type="repeat" description="LDL-receptor class B" evidence="3">
    <location>
        <begin position="786"/>
        <end position="833"/>
    </location>
</feature>
<dbReference type="InterPro" id="IPR050778">
    <property type="entry name" value="Cueball_EGF_LRP_Nidogen"/>
</dbReference>
<feature type="domain" description="Sushi" evidence="6">
    <location>
        <begin position="1086"/>
        <end position="1143"/>
    </location>
</feature>
<dbReference type="PROSITE" id="PS50923">
    <property type="entry name" value="SUSHI"/>
    <property type="match status" value="3"/>
</dbReference>
<evidence type="ECO:0000313" key="7">
    <source>
        <dbReference type="EMBL" id="VDI62706.1"/>
    </source>
</evidence>
<gene>
    <name evidence="7" type="ORF">MGAL_10B001172</name>
</gene>
<feature type="domain" description="Sushi" evidence="6">
    <location>
        <begin position="1147"/>
        <end position="1205"/>
    </location>
</feature>
<keyword evidence="7" id="KW-0675">Receptor</keyword>
<protein>
    <submittedName>
        <fullName evidence="7">Low-density lipoprotein receptor-related protein 4</fullName>
    </submittedName>
</protein>
<name>A0A8B6GDJ8_MYTGA</name>
<dbReference type="SUPFAM" id="SSF57196">
    <property type="entry name" value="EGF/Laminin"/>
    <property type="match status" value="1"/>
</dbReference>
<dbReference type="Gene3D" id="2.20.28.230">
    <property type="match status" value="1"/>
</dbReference>
<evidence type="ECO:0000313" key="8">
    <source>
        <dbReference type="Proteomes" id="UP000596742"/>
    </source>
</evidence>
<dbReference type="Pfam" id="PF14670">
    <property type="entry name" value="FXa_inhibition"/>
    <property type="match status" value="2"/>
</dbReference>
<keyword evidence="5" id="KW-0472">Membrane</keyword>
<dbReference type="InterPro" id="IPR000033">
    <property type="entry name" value="LDLR_classB_rpt"/>
</dbReference>
<dbReference type="PANTHER" id="PTHR46513">
    <property type="entry name" value="VITELLOGENIN RECEPTOR-LIKE PROTEIN-RELATED-RELATED"/>
    <property type="match status" value="1"/>
</dbReference>
<dbReference type="InterPro" id="IPR000742">
    <property type="entry name" value="EGF"/>
</dbReference>
<feature type="region of interest" description="Disordered" evidence="4">
    <location>
        <begin position="1377"/>
        <end position="1402"/>
    </location>
</feature>
<keyword evidence="8" id="KW-1185">Reference proteome</keyword>
<dbReference type="SUPFAM" id="SSF63825">
    <property type="entry name" value="YWTD domain"/>
    <property type="match status" value="3"/>
</dbReference>
<dbReference type="SUPFAM" id="SSF57535">
    <property type="entry name" value="Complement control module/SCR domain"/>
    <property type="match status" value="2"/>
</dbReference>
<dbReference type="Gene3D" id="2.120.10.30">
    <property type="entry name" value="TolB, C-terminal domain"/>
    <property type="match status" value="3"/>
</dbReference>
<feature type="transmembrane region" description="Helical" evidence="5">
    <location>
        <begin position="1285"/>
        <end position="1309"/>
    </location>
</feature>
<reference evidence="7" key="1">
    <citation type="submission" date="2018-11" db="EMBL/GenBank/DDBJ databases">
        <authorList>
            <person name="Alioto T."/>
            <person name="Alioto T."/>
        </authorList>
    </citation>
    <scope>NUCLEOTIDE SEQUENCE</scope>
</reference>
<evidence type="ECO:0000259" key="6">
    <source>
        <dbReference type="PROSITE" id="PS50923"/>
    </source>
</evidence>
<evidence type="ECO:0000256" key="3">
    <source>
        <dbReference type="PROSITE-ProRule" id="PRU00461"/>
    </source>
</evidence>
<keyword evidence="5" id="KW-1133">Transmembrane helix</keyword>
<dbReference type="CDD" id="cd00033">
    <property type="entry name" value="CCP"/>
    <property type="match status" value="2"/>
</dbReference>
<dbReference type="Gene3D" id="2.10.70.10">
    <property type="entry name" value="Complement Module, domain 1"/>
    <property type="match status" value="1"/>
</dbReference>
<dbReference type="PANTHER" id="PTHR46513:SF13">
    <property type="entry name" value="EGF-LIKE DOMAIN-CONTAINING PROTEIN"/>
    <property type="match status" value="1"/>
</dbReference>
<feature type="compositionally biased region" description="Polar residues" evidence="4">
    <location>
        <begin position="1390"/>
        <end position="1402"/>
    </location>
</feature>
<dbReference type="InterPro" id="IPR000436">
    <property type="entry name" value="Sushi_SCR_CCP_dom"/>
</dbReference>
<dbReference type="EMBL" id="UYJE01008285">
    <property type="protein sequence ID" value="VDI62706.1"/>
    <property type="molecule type" value="Genomic_DNA"/>
</dbReference>
<evidence type="ECO:0000256" key="2">
    <source>
        <dbReference type="PROSITE-ProRule" id="PRU00302"/>
    </source>
</evidence>
<dbReference type="SUPFAM" id="SSF57184">
    <property type="entry name" value="Growth factor receptor domain"/>
    <property type="match status" value="1"/>
</dbReference>
<dbReference type="InterPro" id="IPR009030">
    <property type="entry name" value="Growth_fac_rcpt_cys_sf"/>
</dbReference>
<dbReference type="SMART" id="SM00181">
    <property type="entry name" value="EGF"/>
    <property type="match status" value="4"/>
</dbReference>
<dbReference type="SMART" id="SM00135">
    <property type="entry name" value="LY"/>
    <property type="match status" value="8"/>
</dbReference>
<dbReference type="InterPro" id="IPR035976">
    <property type="entry name" value="Sushi/SCR/CCP_sf"/>
</dbReference>
<keyword evidence="1" id="KW-1015">Disulfide bond</keyword>
<evidence type="ECO:0000256" key="4">
    <source>
        <dbReference type="SAM" id="MobiDB-lite"/>
    </source>
</evidence>
<feature type="domain" description="Sushi" evidence="6">
    <location>
        <begin position="1018"/>
        <end position="1083"/>
    </location>
</feature>
<evidence type="ECO:0000256" key="1">
    <source>
        <dbReference type="ARBA" id="ARBA00023157"/>
    </source>
</evidence>
<evidence type="ECO:0000256" key="5">
    <source>
        <dbReference type="SAM" id="Phobius"/>
    </source>
</evidence>